<sequence length="239" mass="26097">MRLAMSKQTIIVYIEEEQLVAQKINNYSLYLAKKVNSSFTVIWLSKPPFAAPNQPTYQYKNIFNITNDSYMVNFTNTPLQEGDVNFTSGGKNLPINTGQITTLDQYGVFSPAKNAGTPGDVSINNELLANPSNILLDSTGLSLWVNRSGGMNIGITTMTPKNEFQLWFGPAQAAGSLIPSNLSSPYNISVNDGETKTVTYTNQGAWVSGEPAASLTAEEVAALHIRVNKAVLRARSLRR</sequence>
<gene>
    <name evidence="1" type="ORF">PchlO6_5954</name>
</gene>
<protein>
    <submittedName>
        <fullName evidence="1">Uncharacterized protein</fullName>
    </submittedName>
</protein>
<reference evidence="1 2" key="1">
    <citation type="journal article" date="2012" name="PLoS Genet.">
        <title>Comparative Genomics of Plant-Associated Pseudomonas spp.: Insights into Diversity and Inheritance of Traits Involved in Multitrophic Interactions.</title>
        <authorList>
            <person name="Loper J.E."/>
            <person name="Hassan K.A."/>
            <person name="Mavrodi D.V."/>
            <person name="Davis E.W.II."/>
            <person name="Lim C.K."/>
            <person name="Shaffer B.T."/>
            <person name="Elbourne L.D."/>
            <person name="Stockwell V.O."/>
            <person name="Hartney S.L."/>
            <person name="Breakwell K."/>
            <person name="Henkels M.D."/>
            <person name="Tetu S.G."/>
            <person name="Rangel L.I."/>
            <person name="Kidarsa T.A."/>
            <person name="Wilson N.L."/>
            <person name="van de Mortel J.E."/>
            <person name="Song C."/>
            <person name="Blumhagen R."/>
            <person name="Radune D."/>
            <person name="Hostetler J.B."/>
            <person name="Brinkac L.M."/>
            <person name="Durkin A.S."/>
            <person name="Kluepfel D.A."/>
            <person name="Wechter W.P."/>
            <person name="Anderson A.J."/>
            <person name="Kim Y.C."/>
            <person name="Pierson L.S.III."/>
            <person name="Pierson E.A."/>
            <person name="Lindow S.E."/>
            <person name="Kobayashi D.Y."/>
            <person name="Raaijmakers J.M."/>
            <person name="Weller D.M."/>
            <person name="Thomashow L.S."/>
            <person name="Allen A.E."/>
            <person name="Paulsen I.T."/>
        </authorList>
    </citation>
    <scope>NUCLEOTIDE SEQUENCE [LARGE SCALE GENOMIC DNA]</scope>
    <source>
        <strain evidence="1 2">O6</strain>
    </source>
</reference>
<name>A0AB33WU43_9PSED</name>
<comment type="caution">
    <text evidence="1">The sequence shown here is derived from an EMBL/GenBank/DDBJ whole genome shotgun (WGS) entry which is preliminary data.</text>
</comment>
<evidence type="ECO:0000313" key="1">
    <source>
        <dbReference type="EMBL" id="EIM16664.1"/>
    </source>
</evidence>
<dbReference type="Proteomes" id="UP000003790">
    <property type="component" value="Chromosome"/>
</dbReference>
<proteinExistence type="predicted"/>
<accession>A0AB33WU43</accession>
<evidence type="ECO:0000313" key="2">
    <source>
        <dbReference type="Proteomes" id="UP000003790"/>
    </source>
</evidence>
<dbReference type="EMBL" id="AHOT01000013">
    <property type="protein sequence ID" value="EIM16664.1"/>
    <property type="molecule type" value="Genomic_DNA"/>
</dbReference>
<dbReference type="AlphaFoldDB" id="A0AB33WU43"/>
<organism evidence="1 2">
    <name type="scientific">Pseudomonas chlororaphis O6</name>
    <dbReference type="NCBI Taxonomy" id="1037915"/>
    <lineage>
        <taxon>Bacteria</taxon>
        <taxon>Pseudomonadati</taxon>
        <taxon>Pseudomonadota</taxon>
        <taxon>Gammaproteobacteria</taxon>
        <taxon>Pseudomonadales</taxon>
        <taxon>Pseudomonadaceae</taxon>
        <taxon>Pseudomonas</taxon>
    </lineage>
</organism>